<comment type="similarity">
    <text evidence="1">Belongs to the adenylyl cyclase class-3 family.</text>
</comment>
<dbReference type="Pfam" id="PF00072">
    <property type="entry name" value="Response_reg"/>
    <property type="match status" value="1"/>
</dbReference>
<feature type="coiled-coil region" evidence="3">
    <location>
        <begin position="137"/>
        <end position="164"/>
    </location>
</feature>
<keyword evidence="2" id="KW-0597">Phosphoprotein</keyword>
<evidence type="ECO:0000313" key="6">
    <source>
        <dbReference type="EMBL" id="MBW4544834.1"/>
    </source>
</evidence>
<feature type="modified residue" description="4-aspartylphosphate" evidence="2">
    <location>
        <position position="62"/>
    </location>
</feature>
<dbReference type="SUPFAM" id="SSF55073">
    <property type="entry name" value="Nucleotide cyclase"/>
    <property type="match status" value="1"/>
</dbReference>
<dbReference type="EMBL" id="JAHHIF010000011">
    <property type="protein sequence ID" value="MBW4544834.1"/>
    <property type="molecule type" value="Genomic_DNA"/>
</dbReference>
<dbReference type="InterPro" id="IPR050697">
    <property type="entry name" value="Adenylyl/Guanylyl_Cyclase_3/4"/>
</dbReference>
<evidence type="ECO:0000313" key="7">
    <source>
        <dbReference type="Proteomes" id="UP000753908"/>
    </source>
</evidence>
<keyword evidence="3" id="KW-0175">Coiled coil</keyword>
<gene>
    <name evidence="6" type="ORF">KME25_10385</name>
</gene>
<feature type="domain" description="Guanylate cyclase" evidence="5">
    <location>
        <begin position="217"/>
        <end position="343"/>
    </location>
</feature>
<evidence type="ECO:0000259" key="4">
    <source>
        <dbReference type="PROSITE" id="PS50110"/>
    </source>
</evidence>
<organism evidence="6 7">
    <name type="scientific">Symplocastrum torsivum CPER-KK1</name>
    <dbReference type="NCBI Taxonomy" id="450513"/>
    <lineage>
        <taxon>Bacteria</taxon>
        <taxon>Bacillati</taxon>
        <taxon>Cyanobacteriota</taxon>
        <taxon>Cyanophyceae</taxon>
        <taxon>Oscillatoriophycideae</taxon>
        <taxon>Oscillatoriales</taxon>
        <taxon>Microcoleaceae</taxon>
        <taxon>Symplocastrum</taxon>
    </lineage>
</organism>
<dbReference type="GO" id="GO:0000160">
    <property type="term" value="P:phosphorelay signal transduction system"/>
    <property type="evidence" value="ECO:0007669"/>
    <property type="project" value="InterPro"/>
</dbReference>
<comment type="caution">
    <text evidence="6">The sequence shown here is derived from an EMBL/GenBank/DDBJ whole genome shotgun (WGS) entry which is preliminary data.</text>
</comment>
<dbReference type="InterPro" id="IPR001789">
    <property type="entry name" value="Sig_transdc_resp-reg_receiver"/>
</dbReference>
<proteinExistence type="inferred from homology"/>
<reference evidence="6" key="2">
    <citation type="journal article" date="2022" name="Microbiol. Resour. Announc.">
        <title>Metagenome Sequencing to Explore Phylogenomics of Terrestrial Cyanobacteria.</title>
        <authorList>
            <person name="Ward R.D."/>
            <person name="Stajich J.E."/>
            <person name="Johansen J.R."/>
            <person name="Huntemann M."/>
            <person name="Clum A."/>
            <person name="Foster B."/>
            <person name="Foster B."/>
            <person name="Roux S."/>
            <person name="Palaniappan K."/>
            <person name="Varghese N."/>
            <person name="Mukherjee S."/>
            <person name="Reddy T.B.K."/>
            <person name="Daum C."/>
            <person name="Copeland A."/>
            <person name="Chen I.A."/>
            <person name="Ivanova N.N."/>
            <person name="Kyrpides N.C."/>
            <person name="Shapiro N."/>
            <person name="Eloe-Fadrosh E.A."/>
            <person name="Pietrasiak N."/>
        </authorList>
    </citation>
    <scope>NUCLEOTIDE SEQUENCE</scope>
    <source>
        <strain evidence="6">CPER-KK1</strain>
    </source>
</reference>
<dbReference type="CDD" id="cd07302">
    <property type="entry name" value="CHD"/>
    <property type="match status" value="1"/>
</dbReference>
<evidence type="ECO:0000259" key="5">
    <source>
        <dbReference type="PROSITE" id="PS50125"/>
    </source>
</evidence>
<feature type="domain" description="Response regulatory" evidence="4">
    <location>
        <begin position="5"/>
        <end position="128"/>
    </location>
</feature>
<sequence length="453" mass="51402">MKQTAILCVDDERAILDSLRIELENFFGNEYLIEIAQDGEEALDILIELLEDSYEVALVISDYIMPGIKGDELLKRIHVISPKTLKIMLTGQADLEAVGNAISYARLYRYIPKPWHDKDLILTVKEAVHSYFKDKQLAEQNLQLMQMNLELDQLNREQSKLIVQLHTNERHLKQHTEELFHLNEAFSRFVPRQFLQLLNKSSIVDIQLGEAVQQEMSVLFSDIRDFTTLSESMKLEDNFKFINAYLSRMEPAINENQGFIDKYIGDAIMALFQGSADCAVKAGIAMLHTLNEYNQERQSRGDVPIQIGVGINTGSLMLGTVGGENRMDGTVISDAVNVAARIEGLTKNYGVSMLISHFTFMQLQNPENYAIRAIDRVQVKGKSETVSLFEVFDADQPEIREGKLATSQTFTQALLLFKLGKLGEAEQLFADCLRQNPGDRVAQIYRQRCQQPQ</sequence>
<dbReference type="Pfam" id="PF00211">
    <property type="entry name" value="Guanylate_cyc"/>
    <property type="match status" value="1"/>
</dbReference>
<evidence type="ECO:0000256" key="1">
    <source>
        <dbReference type="ARBA" id="ARBA00005381"/>
    </source>
</evidence>
<evidence type="ECO:0000256" key="2">
    <source>
        <dbReference type="PROSITE-ProRule" id="PRU00169"/>
    </source>
</evidence>
<protein>
    <submittedName>
        <fullName evidence="6">Response regulator</fullName>
    </submittedName>
</protein>
<dbReference type="PANTHER" id="PTHR43081">
    <property type="entry name" value="ADENYLATE CYCLASE, TERMINAL-DIFFERENTIATION SPECIFIC-RELATED"/>
    <property type="match status" value="1"/>
</dbReference>
<dbReference type="InterPro" id="IPR011006">
    <property type="entry name" value="CheY-like_superfamily"/>
</dbReference>
<accession>A0A951PKH4</accession>
<dbReference type="GO" id="GO:0006171">
    <property type="term" value="P:cAMP biosynthetic process"/>
    <property type="evidence" value="ECO:0007669"/>
    <property type="project" value="TreeGrafter"/>
</dbReference>
<dbReference type="PROSITE" id="PS50125">
    <property type="entry name" value="GUANYLATE_CYCLASE_2"/>
    <property type="match status" value="1"/>
</dbReference>
<dbReference type="SUPFAM" id="SSF52172">
    <property type="entry name" value="CheY-like"/>
    <property type="match status" value="1"/>
</dbReference>
<dbReference type="AlphaFoldDB" id="A0A951PKH4"/>
<dbReference type="Gene3D" id="3.40.50.2300">
    <property type="match status" value="1"/>
</dbReference>
<dbReference type="SMART" id="SM00448">
    <property type="entry name" value="REC"/>
    <property type="match status" value="1"/>
</dbReference>
<dbReference type="PANTHER" id="PTHR43081:SF1">
    <property type="entry name" value="ADENYLATE CYCLASE, TERMINAL-DIFFERENTIATION SPECIFIC"/>
    <property type="match status" value="1"/>
</dbReference>
<dbReference type="GO" id="GO:0004016">
    <property type="term" value="F:adenylate cyclase activity"/>
    <property type="evidence" value="ECO:0007669"/>
    <property type="project" value="UniProtKB-ARBA"/>
</dbReference>
<evidence type="ECO:0000256" key="3">
    <source>
        <dbReference type="SAM" id="Coils"/>
    </source>
</evidence>
<dbReference type="InterPro" id="IPR029787">
    <property type="entry name" value="Nucleotide_cyclase"/>
</dbReference>
<dbReference type="PROSITE" id="PS50110">
    <property type="entry name" value="RESPONSE_REGULATORY"/>
    <property type="match status" value="1"/>
</dbReference>
<dbReference type="Proteomes" id="UP000753908">
    <property type="component" value="Unassembled WGS sequence"/>
</dbReference>
<reference evidence="6" key="1">
    <citation type="submission" date="2021-05" db="EMBL/GenBank/DDBJ databases">
        <authorList>
            <person name="Pietrasiak N."/>
            <person name="Ward R."/>
            <person name="Stajich J.E."/>
            <person name="Kurbessoian T."/>
        </authorList>
    </citation>
    <scope>NUCLEOTIDE SEQUENCE</scope>
    <source>
        <strain evidence="6">CPER-KK1</strain>
    </source>
</reference>
<dbReference type="Gene3D" id="3.30.70.1230">
    <property type="entry name" value="Nucleotide cyclase"/>
    <property type="match status" value="1"/>
</dbReference>
<dbReference type="InterPro" id="IPR001054">
    <property type="entry name" value="A/G_cyclase"/>
</dbReference>
<name>A0A951PKH4_9CYAN</name>
<dbReference type="SMART" id="SM00044">
    <property type="entry name" value="CYCc"/>
    <property type="match status" value="1"/>
</dbReference>